<reference evidence="2" key="1">
    <citation type="submission" date="2016-05" db="EMBL/GenBank/DDBJ databases">
        <authorList>
            <person name="Naeem Raeece"/>
        </authorList>
    </citation>
    <scope>NUCLEOTIDE SEQUENCE [LARGE SCALE GENOMIC DNA]</scope>
</reference>
<gene>
    <name evidence="1" type="ORF">POVCU2_0007000</name>
</gene>
<evidence type="ECO:0000313" key="2">
    <source>
        <dbReference type="Proteomes" id="UP000078560"/>
    </source>
</evidence>
<evidence type="ECO:0000313" key="1">
    <source>
        <dbReference type="EMBL" id="SBS80797.1"/>
    </source>
</evidence>
<dbReference type="Proteomes" id="UP000078560">
    <property type="component" value="Unassembled WGS sequence"/>
</dbReference>
<proteinExistence type="predicted"/>
<name>A0A1A8VJU4_PLAOA</name>
<dbReference type="AlphaFoldDB" id="A0A1A8VJU4"/>
<organism evidence="1 2">
    <name type="scientific">Plasmodium ovale curtisi</name>
    <dbReference type="NCBI Taxonomy" id="864141"/>
    <lineage>
        <taxon>Eukaryota</taxon>
        <taxon>Sar</taxon>
        <taxon>Alveolata</taxon>
        <taxon>Apicomplexa</taxon>
        <taxon>Aconoidasida</taxon>
        <taxon>Haemosporida</taxon>
        <taxon>Plasmodiidae</taxon>
        <taxon>Plasmodium</taxon>
        <taxon>Plasmodium (Plasmodium)</taxon>
    </lineage>
</organism>
<feature type="non-terminal residue" evidence="1">
    <location>
        <position position="134"/>
    </location>
</feature>
<protein>
    <submittedName>
        <fullName evidence="1">Uncharacterized protein</fullName>
    </submittedName>
</protein>
<dbReference type="EMBL" id="FLQU01000103">
    <property type="protein sequence ID" value="SBS80797.1"/>
    <property type="molecule type" value="Genomic_DNA"/>
</dbReference>
<accession>A0A1A8VJU4</accession>
<sequence>MMNSARFSVQFLLQRHTSANEGSSVKSYFAKDPSPQTAYIFFYTNGTSNKKNEKEKVASISGSANAWNTANKAMGQTAHTTTSLMGHAPLLPSTSSFSLLKELDPLHISRVKGKLTGSEMGLAHDKAKGEAVKR</sequence>